<comment type="caution">
    <text evidence="3">The sequence shown here is derived from an EMBL/GenBank/DDBJ whole genome shotgun (WGS) entry which is preliminary data.</text>
</comment>
<dbReference type="Gene3D" id="3.90.550.10">
    <property type="entry name" value="Spore Coat Polysaccharide Biosynthesis Protein SpsA, Chain A"/>
    <property type="match status" value="1"/>
</dbReference>
<evidence type="ECO:0000313" key="3">
    <source>
        <dbReference type="EMBL" id="ORA27022.1"/>
    </source>
</evidence>
<gene>
    <name evidence="3" type="ORF">BST13_31100</name>
</gene>
<dbReference type="InterPro" id="IPR001173">
    <property type="entry name" value="Glyco_trans_2-like"/>
</dbReference>
<sequence>MCLAPRTDPTRVAVCIATYRRSQGLRRLLRSLNELSFPHSRMLKIEIVVVDNDPAGSARSLCADAAAWVKWPLHYLHEPRRGISQVRNCAVAFSRTVAEFTAFIDDDEVATTNWLDELLYVQAAYDADAVLGPAVRIFEGPAPEWATRGKYFEGQRHSTGDLIEHGGIGNALINNRVFTDAQAPFDERLGLSGGEDTLFFLRLARLNRKLVWADDAVIHEFVPCDRTRVRWVLKRVYRTANTWSFCERELQPSTRTLAVRAAKGLVRVGMGLLMLPLGLLLGRHVLVRALWYVSYGLGNLTGLLGLRYDAYRNAGPR</sequence>
<feature type="transmembrane region" description="Helical" evidence="1">
    <location>
        <begin position="289"/>
        <end position="308"/>
    </location>
</feature>
<accession>A0A1X0AAH6</accession>
<name>A0A1X0AAH6_9MYCO</name>
<dbReference type="SUPFAM" id="SSF53448">
    <property type="entry name" value="Nucleotide-diphospho-sugar transferases"/>
    <property type="match status" value="1"/>
</dbReference>
<feature type="domain" description="Glycosyltransferase 2-like" evidence="2">
    <location>
        <begin position="14"/>
        <end position="177"/>
    </location>
</feature>
<dbReference type="InterPro" id="IPR050834">
    <property type="entry name" value="Glycosyltransf_2"/>
</dbReference>
<keyword evidence="4" id="KW-1185">Reference proteome</keyword>
<keyword evidence="1" id="KW-1133">Transmembrane helix</keyword>
<dbReference type="Proteomes" id="UP000192448">
    <property type="component" value="Unassembled WGS sequence"/>
</dbReference>
<dbReference type="PANTHER" id="PTHR43685:SF2">
    <property type="entry name" value="GLYCOSYLTRANSFERASE 2-LIKE DOMAIN-CONTAINING PROTEIN"/>
    <property type="match status" value="1"/>
</dbReference>
<protein>
    <recommendedName>
        <fullName evidence="2">Glycosyltransferase 2-like domain-containing protein</fullName>
    </recommendedName>
</protein>
<organism evidence="3 4">
    <name type="scientific">Mycobacterium aquaticum</name>
    <dbReference type="NCBI Taxonomy" id="1927124"/>
    <lineage>
        <taxon>Bacteria</taxon>
        <taxon>Bacillati</taxon>
        <taxon>Actinomycetota</taxon>
        <taxon>Actinomycetes</taxon>
        <taxon>Mycobacteriales</taxon>
        <taxon>Mycobacteriaceae</taxon>
        <taxon>Mycobacterium</taxon>
    </lineage>
</organism>
<keyword evidence="1" id="KW-0472">Membrane</keyword>
<proteinExistence type="predicted"/>
<evidence type="ECO:0000259" key="2">
    <source>
        <dbReference type="Pfam" id="PF00535"/>
    </source>
</evidence>
<evidence type="ECO:0000256" key="1">
    <source>
        <dbReference type="SAM" id="Phobius"/>
    </source>
</evidence>
<evidence type="ECO:0000313" key="4">
    <source>
        <dbReference type="Proteomes" id="UP000192448"/>
    </source>
</evidence>
<keyword evidence="1" id="KW-0812">Transmembrane</keyword>
<dbReference type="Pfam" id="PF00535">
    <property type="entry name" value="Glycos_transf_2"/>
    <property type="match status" value="1"/>
</dbReference>
<reference evidence="3 4" key="1">
    <citation type="submission" date="2017-02" db="EMBL/GenBank/DDBJ databases">
        <title>The new phylogeny of genus Mycobacterium.</title>
        <authorList>
            <person name="Tortoli E."/>
            <person name="Trovato A."/>
            <person name="Cirillo D.M."/>
        </authorList>
    </citation>
    <scope>NUCLEOTIDE SEQUENCE [LARGE SCALE GENOMIC DNA]</scope>
    <source>
        <strain evidence="3 4">RW6</strain>
    </source>
</reference>
<dbReference type="PANTHER" id="PTHR43685">
    <property type="entry name" value="GLYCOSYLTRANSFERASE"/>
    <property type="match status" value="1"/>
</dbReference>
<dbReference type="CDD" id="cd00761">
    <property type="entry name" value="Glyco_tranf_GTA_type"/>
    <property type="match status" value="1"/>
</dbReference>
<dbReference type="InterPro" id="IPR029044">
    <property type="entry name" value="Nucleotide-diphossugar_trans"/>
</dbReference>
<dbReference type="AlphaFoldDB" id="A0A1X0AAH6"/>
<dbReference type="STRING" id="1927124.BST13_31100"/>
<dbReference type="EMBL" id="MVHF01000047">
    <property type="protein sequence ID" value="ORA27022.1"/>
    <property type="molecule type" value="Genomic_DNA"/>
</dbReference>